<dbReference type="PhylomeDB" id="A0A0G4EER8"/>
<evidence type="ECO:0000313" key="1">
    <source>
        <dbReference type="EMBL" id="CEL94181.1"/>
    </source>
</evidence>
<dbReference type="VEuPathDB" id="CryptoDB:Vbra_7161"/>
<proteinExistence type="predicted"/>
<keyword evidence="2" id="KW-1185">Reference proteome</keyword>
<dbReference type="EMBL" id="CDMY01000209">
    <property type="protein sequence ID" value="CEL94181.1"/>
    <property type="molecule type" value="Genomic_DNA"/>
</dbReference>
<dbReference type="OrthoDB" id="245563at2759"/>
<gene>
    <name evidence="1" type="ORF">Vbra_7161</name>
</gene>
<accession>A0A0G4EER8</accession>
<organism evidence="1 2">
    <name type="scientific">Vitrella brassicaformis (strain CCMP3155)</name>
    <dbReference type="NCBI Taxonomy" id="1169540"/>
    <lineage>
        <taxon>Eukaryota</taxon>
        <taxon>Sar</taxon>
        <taxon>Alveolata</taxon>
        <taxon>Colpodellida</taxon>
        <taxon>Vitrellaceae</taxon>
        <taxon>Vitrella</taxon>
    </lineage>
</organism>
<protein>
    <submittedName>
        <fullName evidence="1">Uncharacterized protein</fullName>
    </submittedName>
</protein>
<evidence type="ECO:0000313" key="2">
    <source>
        <dbReference type="Proteomes" id="UP000041254"/>
    </source>
</evidence>
<dbReference type="Proteomes" id="UP000041254">
    <property type="component" value="Unassembled WGS sequence"/>
</dbReference>
<name>A0A0G4EER8_VITBC</name>
<sequence length="184" mass="20086">MLDLLRHLQKSRPGLDHREGGEQGRKPSAVVLAMVFDPFCGLDLEDPNVRRQVDGVVKCLHTIVADEGTTAVLVPQSAPVPFVDDFLRKCDLSWKFTAYGRTTFHKTSHAPQSCSLQAINNKCCSLKDVPEAHRMYVSTDESAQPGPVGVACARVGKGKVIYVGDVNAEEESIQVVTQLLNLEG</sequence>
<dbReference type="InParanoid" id="A0A0G4EER8"/>
<reference evidence="1 2" key="1">
    <citation type="submission" date="2014-11" db="EMBL/GenBank/DDBJ databases">
        <authorList>
            <person name="Zhu J."/>
            <person name="Qi W."/>
            <person name="Song R."/>
        </authorList>
    </citation>
    <scope>NUCLEOTIDE SEQUENCE [LARGE SCALE GENOMIC DNA]</scope>
</reference>
<dbReference type="AlphaFoldDB" id="A0A0G4EER8"/>